<gene>
    <name evidence="6" type="ORF">MONBRDRAFT_30724</name>
</gene>
<dbReference type="GeneID" id="5887668"/>
<keyword evidence="4" id="KW-0175">Coiled coil</keyword>
<feature type="repeat" description="ANK" evidence="3">
    <location>
        <begin position="412"/>
        <end position="437"/>
    </location>
</feature>
<feature type="compositionally biased region" description="Basic and acidic residues" evidence="5">
    <location>
        <begin position="477"/>
        <end position="493"/>
    </location>
</feature>
<feature type="repeat" description="ANK" evidence="3">
    <location>
        <begin position="378"/>
        <end position="410"/>
    </location>
</feature>
<feature type="compositionally biased region" description="Low complexity" evidence="5">
    <location>
        <begin position="39"/>
        <end position="70"/>
    </location>
</feature>
<feature type="compositionally biased region" description="Basic and acidic residues" evidence="5">
    <location>
        <begin position="193"/>
        <end position="202"/>
    </location>
</feature>
<dbReference type="Gene3D" id="1.25.40.20">
    <property type="entry name" value="Ankyrin repeat-containing domain"/>
    <property type="match status" value="1"/>
</dbReference>
<dbReference type="KEGG" id="mbr:MONBRDRAFT_30724"/>
<dbReference type="OMA" id="KNVWNKH"/>
<dbReference type="InterPro" id="IPR036770">
    <property type="entry name" value="Ankyrin_rpt-contain_sf"/>
</dbReference>
<feature type="compositionally biased region" description="Polar residues" evidence="5">
    <location>
        <begin position="230"/>
        <end position="239"/>
    </location>
</feature>
<evidence type="ECO:0000256" key="3">
    <source>
        <dbReference type="PROSITE-ProRule" id="PRU00023"/>
    </source>
</evidence>
<dbReference type="PANTHER" id="PTHR24171:SF9">
    <property type="entry name" value="ANKYRIN REPEAT DOMAIN-CONTAINING PROTEIN 39"/>
    <property type="match status" value="1"/>
</dbReference>
<dbReference type="STRING" id="81824.A9UNT7"/>
<feature type="compositionally biased region" description="Low complexity" evidence="5">
    <location>
        <begin position="208"/>
        <end position="229"/>
    </location>
</feature>
<dbReference type="InParanoid" id="A9UNT7"/>
<keyword evidence="7" id="KW-1185">Reference proteome</keyword>
<feature type="region of interest" description="Disordered" evidence="5">
    <location>
        <begin position="475"/>
        <end position="615"/>
    </location>
</feature>
<name>A9UNT7_MONBE</name>
<accession>A9UNT7</accession>
<dbReference type="EMBL" id="CH991543">
    <property type="protein sequence ID" value="EDQ92756.1"/>
    <property type="molecule type" value="Genomic_DNA"/>
</dbReference>
<dbReference type="Proteomes" id="UP000001357">
    <property type="component" value="Unassembled WGS sequence"/>
</dbReference>
<dbReference type="AlphaFoldDB" id="A9UNT7"/>
<dbReference type="PANTHER" id="PTHR24171">
    <property type="entry name" value="ANKYRIN REPEAT DOMAIN-CONTAINING PROTEIN 39-RELATED"/>
    <property type="match status" value="1"/>
</dbReference>
<evidence type="ECO:0000256" key="4">
    <source>
        <dbReference type="SAM" id="Coils"/>
    </source>
</evidence>
<evidence type="ECO:0000256" key="2">
    <source>
        <dbReference type="ARBA" id="ARBA00023043"/>
    </source>
</evidence>
<reference evidence="6 7" key="1">
    <citation type="journal article" date="2008" name="Nature">
        <title>The genome of the choanoflagellate Monosiga brevicollis and the origin of metazoans.</title>
        <authorList>
            <consortium name="JGI Sequencing"/>
            <person name="King N."/>
            <person name="Westbrook M.J."/>
            <person name="Young S.L."/>
            <person name="Kuo A."/>
            <person name="Abedin M."/>
            <person name="Chapman J."/>
            <person name="Fairclough S."/>
            <person name="Hellsten U."/>
            <person name="Isogai Y."/>
            <person name="Letunic I."/>
            <person name="Marr M."/>
            <person name="Pincus D."/>
            <person name="Putnam N."/>
            <person name="Rokas A."/>
            <person name="Wright K.J."/>
            <person name="Zuzow R."/>
            <person name="Dirks W."/>
            <person name="Good M."/>
            <person name="Goodstein D."/>
            <person name="Lemons D."/>
            <person name="Li W."/>
            <person name="Lyons J.B."/>
            <person name="Morris A."/>
            <person name="Nichols S."/>
            <person name="Richter D.J."/>
            <person name="Salamov A."/>
            <person name="Bork P."/>
            <person name="Lim W.A."/>
            <person name="Manning G."/>
            <person name="Miller W.T."/>
            <person name="McGinnis W."/>
            <person name="Shapiro H."/>
            <person name="Tjian R."/>
            <person name="Grigoriev I.V."/>
            <person name="Rokhsar D."/>
        </authorList>
    </citation>
    <scope>NUCLEOTIDE SEQUENCE [LARGE SCALE GENOMIC DNA]</scope>
    <source>
        <strain evidence="7">MX1 / ATCC 50154</strain>
    </source>
</reference>
<keyword evidence="2 3" id="KW-0040">ANK repeat</keyword>
<feature type="region of interest" description="Disordered" evidence="5">
    <location>
        <begin position="1"/>
        <end position="257"/>
    </location>
</feature>
<feature type="compositionally biased region" description="Low complexity" evidence="5">
    <location>
        <begin position="150"/>
        <end position="161"/>
    </location>
</feature>
<feature type="region of interest" description="Disordered" evidence="5">
    <location>
        <begin position="988"/>
        <end position="1019"/>
    </location>
</feature>
<protein>
    <submittedName>
        <fullName evidence="6">Uncharacterized protein</fullName>
    </submittedName>
</protein>
<dbReference type="Pfam" id="PF12796">
    <property type="entry name" value="Ank_2"/>
    <property type="match status" value="1"/>
</dbReference>
<dbReference type="RefSeq" id="XP_001742518.1">
    <property type="nucleotide sequence ID" value="XM_001742466.1"/>
</dbReference>
<evidence type="ECO:0000256" key="1">
    <source>
        <dbReference type="ARBA" id="ARBA00022737"/>
    </source>
</evidence>
<dbReference type="InterPro" id="IPR002110">
    <property type="entry name" value="Ankyrin_rpt"/>
</dbReference>
<feature type="compositionally biased region" description="Basic and acidic residues" evidence="5">
    <location>
        <begin position="582"/>
        <end position="591"/>
    </location>
</feature>
<dbReference type="PROSITE" id="PS50297">
    <property type="entry name" value="ANK_REP_REGION"/>
    <property type="match status" value="2"/>
</dbReference>
<feature type="compositionally biased region" description="Pro residues" evidence="5">
    <location>
        <begin position="140"/>
        <end position="149"/>
    </location>
</feature>
<proteinExistence type="predicted"/>
<evidence type="ECO:0000313" key="6">
    <source>
        <dbReference type="EMBL" id="EDQ92756.1"/>
    </source>
</evidence>
<keyword evidence="1" id="KW-0677">Repeat</keyword>
<organism evidence="6 7">
    <name type="scientific">Monosiga brevicollis</name>
    <name type="common">Choanoflagellate</name>
    <dbReference type="NCBI Taxonomy" id="81824"/>
    <lineage>
        <taxon>Eukaryota</taxon>
        <taxon>Choanoflagellata</taxon>
        <taxon>Craspedida</taxon>
        <taxon>Salpingoecidae</taxon>
        <taxon>Monosiga</taxon>
    </lineage>
</organism>
<evidence type="ECO:0000313" key="7">
    <source>
        <dbReference type="Proteomes" id="UP000001357"/>
    </source>
</evidence>
<sequence length="1190" mass="127317">MEVHPGSTAAVEPPSAPIHHPSAPLIAPAQPHAPIQEKQQQALPASQPSSMTSSHPSAPVSPAAGPVDVVTADATSHLDNQQQDHEPLVYALDTTRPPNHVPAESPHLPPPSAPPHITAPSSSNGEPPAKRAAPATAPAAPAPAPPSTTPIPSTTSTTITPEGNPAPIPTTTSSHLNHHQPGATKAASKPKKAKADKPSGKDRRSRRPSISNPTTPSAPAASPAESTPSHGSNATTPGSKSKPRNRRSSVPKSPKMSVWEREMACLQHEIDKSMLSLFERPRALLQRVMHNENTVRGLVPLNRNDIRRVLGACMESAETVVHQSLVMMQEGRSTGHRINISDVHKEQALHRACEAGSLDDVKHSIEIDRVAPNSRTHDRQTPLGIAVFNQHTHIAKYLLEIGAEVNERSGPFQLTPLHLAVLKDDLELITLLIKHGAKRFVVGGQSEMQGTVFEMAELSIRAWVLMEGMMGANGKSCQEERLEHEEEQRRLEEPTPPPSAVPEKAIKAGGSPEKTPKPAKVESSVEKPRKKSGTREPGRVARSRSTASLSDMEGLQEVAQNSLDVVPTLDDDEGACRRGKSKPLEPEDNRIRFTRPAPRSEASAEPTPIEEPPRSILPELLDPTHTAHVLANGVRIVLTAKGPTVLPAEGTYEHVVPNSTGEATGALSLGQYCPPQVMGELAGQLRQWRDQVPDGVKQSKVWQHSEMALAFDRDTEFIIGNSVNAVLNLEDKKNVWNKHRNMYRYLCDKRERQHICEADPDFSGDVPPALTLVLRHEMLSLTRQHSAYARNPNVRLQIEQLPIIRPGEFLLTNMQNKAKKQLQRKVEGHQQETAEAERQSRVVSLMTAATNAIRQSDSTILKGLPSAVVDKAVKMNLNPRAADTAGRTAVEIAKLVQKDAFAKLSPGLNPANAQRVQQSLRIAYDKHDKHNYSAQDAVQEAIRVWLSDPNVTINTNASMGHDGGELEGALRDGVAGHTGDLGTGCVDTGLDPSAGTNGILDGSGMETDRPNSRRSASASAAARAAAVAMLGPASPQAEPAPLDAGLPGPVPQYASSSIDGMTRPPAYVVAHTAGSEDAPTATHPSELTSVAPAMNAAPVGRPRPAGLGWRPLEGPARPGAFEALPGRTAAVAPPRPQMAVSLDPFGALRHPQATVHNMPTSNVSLASLMAQGMLTQASALPVRNEDPLPS</sequence>
<evidence type="ECO:0000256" key="5">
    <source>
        <dbReference type="SAM" id="MobiDB-lite"/>
    </source>
</evidence>
<feature type="coiled-coil region" evidence="4">
    <location>
        <begin position="812"/>
        <end position="839"/>
    </location>
</feature>
<dbReference type="SMART" id="SM00248">
    <property type="entry name" value="ANK"/>
    <property type="match status" value="2"/>
</dbReference>
<dbReference type="PROSITE" id="PS50088">
    <property type="entry name" value="ANK_REPEAT"/>
    <property type="match status" value="2"/>
</dbReference>
<feature type="compositionally biased region" description="Basic and acidic residues" evidence="5">
    <location>
        <begin position="514"/>
        <end position="539"/>
    </location>
</feature>
<dbReference type="SUPFAM" id="SSF48403">
    <property type="entry name" value="Ankyrin repeat"/>
    <property type="match status" value="1"/>
</dbReference>